<dbReference type="EMBL" id="SJKC01000006">
    <property type="protein sequence ID" value="TCC31898.1"/>
    <property type="molecule type" value="Genomic_DNA"/>
</dbReference>
<organism evidence="1 2">
    <name type="scientific">Kribbella speibonae</name>
    <dbReference type="NCBI Taxonomy" id="1572660"/>
    <lineage>
        <taxon>Bacteria</taxon>
        <taxon>Bacillati</taxon>
        <taxon>Actinomycetota</taxon>
        <taxon>Actinomycetes</taxon>
        <taxon>Propionibacteriales</taxon>
        <taxon>Kribbellaceae</taxon>
        <taxon>Kribbella</taxon>
    </lineage>
</organism>
<dbReference type="GO" id="GO:0003677">
    <property type="term" value="F:DNA binding"/>
    <property type="evidence" value="ECO:0007669"/>
    <property type="project" value="InterPro"/>
</dbReference>
<accession>A0A4R0IL42</accession>
<reference evidence="1 2" key="1">
    <citation type="submission" date="2019-02" db="EMBL/GenBank/DDBJ databases">
        <title>Kribbella capetownensis sp. nov. and Kribbella speibonae sp. nov., isolated from soil.</title>
        <authorList>
            <person name="Curtis S.M."/>
            <person name="Norton I."/>
            <person name="Everest G.J."/>
            <person name="Meyers P.R."/>
        </authorList>
    </citation>
    <scope>NUCLEOTIDE SEQUENCE [LARGE SCALE GENOMIC DNA]</scope>
    <source>
        <strain evidence="1 2">YM55</strain>
    </source>
</reference>
<name>A0A4R0IL42_9ACTN</name>
<evidence type="ECO:0000313" key="1">
    <source>
        <dbReference type="EMBL" id="TCC31898.1"/>
    </source>
</evidence>
<dbReference type="AlphaFoldDB" id="A0A4R0IL42"/>
<sequence length="378" mass="42961">MRVAPSPEAVRLARRLRDLRETERLTQKDLSRALSTGDARVAVATISSWESQTNPKLPPEERLRSYALLFAMSEVPERQPREGDLSAAERERFDALHRELVRLRDDIRQQQTGSPTSSSSYTFDFESGRITLICPEVPELGRSPLADEKNPNHTKLYKYADLDALIEMWGHVRASNPELRVRHRLPTEVSADHLSGHLILIGGIAWNRVTSRLLRVLDNLPIRQMSVPDLADGEIFRSRDGQEYRPIWEESKEPVPEDEAPSQEELELVQAQDAWRDETPQELVEDVALFARLPNPFNHSRTITICNGVYSRGVLGAVRMLTDDAVRERNEAYLANRFPGGVFGLLMRVPVINGEAVTPDLEISENRLFEWSPEEDGE</sequence>
<evidence type="ECO:0000313" key="2">
    <source>
        <dbReference type="Proteomes" id="UP000294225"/>
    </source>
</evidence>
<proteinExistence type="predicted"/>
<dbReference type="InterPro" id="IPR010982">
    <property type="entry name" value="Lambda_DNA-bd_dom_sf"/>
</dbReference>
<gene>
    <name evidence="1" type="ORF">E0H92_35860</name>
</gene>
<protein>
    <submittedName>
        <fullName evidence="1">XRE family transcriptional regulator</fullName>
    </submittedName>
</protein>
<dbReference type="Proteomes" id="UP000294225">
    <property type="component" value="Unassembled WGS sequence"/>
</dbReference>
<dbReference type="Gene3D" id="1.10.260.40">
    <property type="entry name" value="lambda repressor-like DNA-binding domains"/>
    <property type="match status" value="1"/>
</dbReference>
<comment type="caution">
    <text evidence="1">The sequence shown here is derived from an EMBL/GenBank/DDBJ whole genome shotgun (WGS) entry which is preliminary data.</text>
</comment>